<protein>
    <submittedName>
        <fullName evidence="1">Uncharacterized protein</fullName>
    </submittedName>
</protein>
<keyword evidence="2" id="KW-1185">Reference proteome</keyword>
<evidence type="ECO:0000313" key="2">
    <source>
        <dbReference type="Proteomes" id="UP001064489"/>
    </source>
</evidence>
<evidence type="ECO:0000313" key="1">
    <source>
        <dbReference type="EMBL" id="KAI9200744.1"/>
    </source>
</evidence>
<gene>
    <name evidence="1" type="ORF">LWI28_012618</name>
</gene>
<reference evidence="1" key="2">
    <citation type="submission" date="2023-02" db="EMBL/GenBank/DDBJ databases">
        <authorList>
            <person name="Swenson N.G."/>
            <person name="Wegrzyn J.L."/>
            <person name="Mcevoy S.L."/>
        </authorList>
    </citation>
    <scope>NUCLEOTIDE SEQUENCE</scope>
    <source>
        <strain evidence="1">91603</strain>
        <tissue evidence="1">Leaf</tissue>
    </source>
</reference>
<dbReference type="EMBL" id="JAJSOW010000001">
    <property type="protein sequence ID" value="KAI9200744.1"/>
    <property type="molecule type" value="Genomic_DNA"/>
</dbReference>
<sequence length="92" mass="10241">MEDGQNSPWKFKFLGFSRYASFKRTTPVGLVNSRIGSGCPWYARRSKPQICTAYVQRASPAVSSSKCTAELETAEVSSVYLRMAKYFDLNGG</sequence>
<reference evidence="1" key="1">
    <citation type="journal article" date="2022" name="Plant J.">
        <title>Strategies of tolerance reflected in two North American maple genomes.</title>
        <authorList>
            <person name="McEvoy S.L."/>
            <person name="Sezen U.U."/>
            <person name="Trouern-Trend A."/>
            <person name="McMahon S.M."/>
            <person name="Schaberg P.G."/>
            <person name="Yang J."/>
            <person name="Wegrzyn J.L."/>
            <person name="Swenson N.G."/>
        </authorList>
    </citation>
    <scope>NUCLEOTIDE SEQUENCE</scope>
    <source>
        <strain evidence="1">91603</strain>
    </source>
</reference>
<accession>A0AAD5P728</accession>
<organism evidence="1 2">
    <name type="scientific">Acer negundo</name>
    <name type="common">Box elder</name>
    <dbReference type="NCBI Taxonomy" id="4023"/>
    <lineage>
        <taxon>Eukaryota</taxon>
        <taxon>Viridiplantae</taxon>
        <taxon>Streptophyta</taxon>
        <taxon>Embryophyta</taxon>
        <taxon>Tracheophyta</taxon>
        <taxon>Spermatophyta</taxon>
        <taxon>Magnoliopsida</taxon>
        <taxon>eudicotyledons</taxon>
        <taxon>Gunneridae</taxon>
        <taxon>Pentapetalae</taxon>
        <taxon>rosids</taxon>
        <taxon>malvids</taxon>
        <taxon>Sapindales</taxon>
        <taxon>Sapindaceae</taxon>
        <taxon>Hippocastanoideae</taxon>
        <taxon>Acereae</taxon>
        <taxon>Acer</taxon>
    </lineage>
</organism>
<name>A0AAD5P728_ACENE</name>
<dbReference type="Proteomes" id="UP001064489">
    <property type="component" value="Chromosome 9"/>
</dbReference>
<dbReference type="AlphaFoldDB" id="A0AAD5P728"/>
<proteinExistence type="predicted"/>
<comment type="caution">
    <text evidence="1">The sequence shown here is derived from an EMBL/GenBank/DDBJ whole genome shotgun (WGS) entry which is preliminary data.</text>
</comment>